<dbReference type="InterPro" id="IPR029039">
    <property type="entry name" value="Flavoprotein-like_sf"/>
</dbReference>
<dbReference type="EMBL" id="QRZH01000015">
    <property type="protein sequence ID" value="RGV50745.1"/>
    <property type="molecule type" value="Genomic_DNA"/>
</dbReference>
<keyword evidence="1" id="KW-0285">Flavoprotein</keyword>
<gene>
    <name evidence="4" type="ORF">DWW08_16095</name>
</gene>
<reference evidence="4 5" key="1">
    <citation type="submission" date="2018-08" db="EMBL/GenBank/DDBJ databases">
        <title>A genome reference for cultivated species of the human gut microbiota.</title>
        <authorList>
            <person name="Zou Y."/>
            <person name="Xue W."/>
            <person name="Luo G."/>
        </authorList>
    </citation>
    <scope>NUCLEOTIDE SEQUENCE [LARGE SCALE GENOMIC DNA]</scope>
    <source>
        <strain evidence="4 5">AF14-26</strain>
    </source>
</reference>
<evidence type="ECO:0000313" key="5">
    <source>
        <dbReference type="Proteomes" id="UP000286270"/>
    </source>
</evidence>
<dbReference type="Gene3D" id="3.40.50.360">
    <property type="match status" value="1"/>
</dbReference>
<evidence type="ECO:0000259" key="3">
    <source>
        <dbReference type="Pfam" id="PF03358"/>
    </source>
</evidence>
<accession>A0A412XZW7</accession>
<dbReference type="RefSeq" id="WP_122143078.1">
    <property type="nucleotide sequence ID" value="NZ_JAQENO010000033.1"/>
</dbReference>
<feature type="domain" description="NADPH-dependent FMN reductase-like" evidence="3">
    <location>
        <begin position="4"/>
        <end position="123"/>
    </location>
</feature>
<sequence>MPKKVLILEGSARKNGNTDLLSNEFMNGAESVGLQTEKVYLHDKEIKCCIGCRKCQSNGSNCIRKDDATSILQKMLDADYIVLASPVYFYSFTGLLKTLLDRSFSIEKRMTGKTFYLITSGGAPEHKYYETIETCYLNYIGCFEKAVNGGIIHAYGMAQKGDVKGSSIMLDAYNKGRSLPLN</sequence>
<dbReference type="GO" id="GO:0016491">
    <property type="term" value="F:oxidoreductase activity"/>
    <property type="evidence" value="ECO:0007669"/>
    <property type="project" value="InterPro"/>
</dbReference>
<dbReference type="SUPFAM" id="SSF52218">
    <property type="entry name" value="Flavoproteins"/>
    <property type="match status" value="1"/>
</dbReference>
<dbReference type="InterPro" id="IPR051796">
    <property type="entry name" value="ISF_SsuE-like"/>
</dbReference>
<dbReference type="Pfam" id="PF03358">
    <property type="entry name" value="FMN_red"/>
    <property type="match status" value="1"/>
</dbReference>
<comment type="caution">
    <text evidence="4">The sequence shown here is derived from an EMBL/GenBank/DDBJ whole genome shotgun (WGS) entry which is preliminary data.</text>
</comment>
<keyword evidence="2" id="KW-0288">FMN</keyword>
<dbReference type="PANTHER" id="PTHR43278:SF2">
    <property type="entry name" value="IRON-SULFUR FLAVOPROTEIN"/>
    <property type="match status" value="1"/>
</dbReference>
<protein>
    <submittedName>
        <fullName evidence="4">Flavodoxin family protein</fullName>
    </submittedName>
</protein>
<proteinExistence type="predicted"/>
<dbReference type="InterPro" id="IPR005025">
    <property type="entry name" value="FMN_Rdtase-like_dom"/>
</dbReference>
<organism evidence="4 5">
    <name type="scientific">Bacteroides fragilis</name>
    <dbReference type="NCBI Taxonomy" id="817"/>
    <lineage>
        <taxon>Bacteria</taxon>
        <taxon>Pseudomonadati</taxon>
        <taxon>Bacteroidota</taxon>
        <taxon>Bacteroidia</taxon>
        <taxon>Bacteroidales</taxon>
        <taxon>Bacteroidaceae</taxon>
        <taxon>Bacteroides</taxon>
    </lineage>
</organism>
<name>A0A412XZW7_BACFG</name>
<dbReference type="PANTHER" id="PTHR43278">
    <property type="entry name" value="NAD(P)H-DEPENDENT FMN-CONTAINING OXIDOREDUCTASE YWQN-RELATED"/>
    <property type="match status" value="1"/>
</dbReference>
<evidence type="ECO:0000256" key="1">
    <source>
        <dbReference type="ARBA" id="ARBA00022630"/>
    </source>
</evidence>
<dbReference type="Proteomes" id="UP000286270">
    <property type="component" value="Unassembled WGS sequence"/>
</dbReference>
<evidence type="ECO:0000313" key="4">
    <source>
        <dbReference type="EMBL" id="RGV50745.1"/>
    </source>
</evidence>
<dbReference type="AlphaFoldDB" id="A0A412XZW7"/>
<evidence type="ECO:0000256" key="2">
    <source>
        <dbReference type="ARBA" id="ARBA00022643"/>
    </source>
</evidence>